<feature type="domain" description="PAS" evidence="10">
    <location>
        <begin position="306"/>
        <end position="361"/>
    </location>
</feature>
<dbReference type="Pfam" id="PF13426">
    <property type="entry name" value="PAS_9"/>
    <property type="match status" value="1"/>
</dbReference>
<dbReference type="InterPro" id="IPR001789">
    <property type="entry name" value="Sig_transdc_resp-reg_receiver"/>
</dbReference>
<dbReference type="CDD" id="cd00156">
    <property type="entry name" value="REC"/>
    <property type="match status" value="1"/>
</dbReference>
<evidence type="ECO:0000256" key="4">
    <source>
        <dbReference type="ARBA" id="ARBA00022679"/>
    </source>
</evidence>
<feature type="domain" description="PAC" evidence="11">
    <location>
        <begin position="499"/>
        <end position="550"/>
    </location>
</feature>
<dbReference type="PROSITE" id="PS50109">
    <property type="entry name" value="HIS_KIN"/>
    <property type="match status" value="1"/>
</dbReference>
<dbReference type="Pfam" id="PF00512">
    <property type="entry name" value="HisKA"/>
    <property type="match status" value="1"/>
</dbReference>
<sequence>MSGGSGGEQRAFDGGSLVYVDPTDRAPRVVDALESSCPGLSVHRAEMAADAVRALGNRSVDGVVTVDRLPDSDGLALVETIRRTHSTLPIVLYARHGSEELASRAIDTDVTAYVPATRDGLDGPDNPEDATERLCDRIECILAESGGDRFRRVDAMHDVALEFETCHDPETVYRLAVEAMIHVLESDDSALYVEEGGVLRPAAADGAIVSELTETFEPDQGVVGRTYRSGESSLDLDIGSDGDADPVDDELRSGLSVPVGSFGVLQATSRDPAAFTERDRTLAELLAAHVSAAISRIRSERAVRRERDRFGALFENVPDGVVVVSESGLDRIVAVNPGFERLFGYETDEIEGEILDELLLPAGEDVVPIYDAVGLGEVVTEEVTRLTADGPREFLLRGFAVELDGIVYEYIIYTDVTERKRRERELEEYRTLVETVGDPMYVLDADGTVAVANDAMAEAIGRSRQAVVGAPARSFMPEPALERGKRELRGILREDRQWGTFEFEYTDANDQNHVAEANVAPLVDDGDLVGNVGVIRDIGARKEREQRIRALHDGTRRLMAAENAKQVATVGCALATDILEYSLTGVYRYDPEVDALIPEAISDDAASLLGEPPVIERDGGLAWTAFEAGDPIAHGDVRDEDGVRNPETSIRSEAHLPLGEHGILLVSSTERNDFEEESLALANILAANVEAALERAERESELERRRRELERQNERLEEFAGTVSHDLRNPLTLATGHIDMLAAERDEEWRDHLSEVHWALERMDDIIDDVLVLARSGRELTDTESISLETVVRRASRTVDPALDLDVDGSLPAVTGEETRLLALFENLFRNALEHVGSDVSLTVGSSDDGFYVADDGPGIPPDEREAVLESGYTTHPEGTGFGLAIVTEVVNAHGWEIAVTESEAGGARFDVSLGEDGRGVDGNGDGNRDEERVTQIDTE</sequence>
<dbReference type="SMART" id="SM00065">
    <property type="entry name" value="GAF"/>
    <property type="match status" value="2"/>
</dbReference>
<dbReference type="InterPro" id="IPR035965">
    <property type="entry name" value="PAS-like_dom_sf"/>
</dbReference>
<dbReference type="InterPro" id="IPR000014">
    <property type="entry name" value="PAS"/>
</dbReference>
<evidence type="ECO:0000313" key="13">
    <source>
        <dbReference type="Proteomes" id="UP001056855"/>
    </source>
</evidence>
<reference evidence="12" key="1">
    <citation type="submission" date="2022-06" db="EMBL/GenBank/DDBJ databases">
        <title>Diverse halophilic archaea isolated from saline environments.</title>
        <authorList>
            <person name="Cui H.-L."/>
        </authorList>
    </citation>
    <scope>NUCLEOTIDE SEQUENCE</scope>
    <source>
        <strain evidence="12">WLHS1</strain>
    </source>
</reference>
<dbReference type="SMART" id="SM00387">
    <property type="entry name" value="HATPase_c"/>
    <property type="match status" value="1"/>
</dbReference>
<evidence type="ECO:0000313" key="12">
    <source>
        <dbReference type="EMBL" id="UTF52087.1"/>
    </source>
</evidence>
<dbReference type="Gene3D" id="3.40.50.2300">
    <property type="match status" value="1"/>
</dbReference>
<evidence type="ECO:0000256" key="1">
    <source>
        <dbReference type="ARBA" id="ARBA00000085"/>
    </source>
</evidence>
<dbReference type="Gene3D" id="3.30.565.10">
    <property type="entry name" value="Histidine kinase-like ATPase, C-terminal domain"/>
    <property type="match status" value="1"/>
</dbReference>
<dbReference type="SUPFAM" id="SSF55874">
    <property type="entry name" value="ATPase domain of HSP90 chaperone/DNA topoisomerase II/histidine kinase"/>
    <property type="match status" value="1"/>
</dbReference>
<dbReference type="Pfam" id="PF00072">
    <property type="entry name" value="Response_reg"/>
    <property type="match status" value="1"/>
</dbReference>
<feature type="domain" description="Histidine kinase" evidence="9">
    <location>
        <begin position="722"/>
        <end position="918"/>
    </location>
</feature>
<dbReference type="InterPro" id="IPR050736">
    <property type="entry name" value="Sensor_HK_Regulatory"/>
</dbReference>
<dbReference type="PROSITE" id="PS50112">
    <property type="entry name" value="PAS"/>
    <property type="match status" value="2"/>
</dbReference>
<evidence type="ECO:0000256" key="3">
    <source>
        <dbReference type="ARBA" id="ARBA00022553"/>
    </source>
</evidence>
<comment type="catalytic activity">
    <reaction evidence="1">
        <text>ATP + protein L-histidine = ADP + protein N-phospho-L-histidine.</text>
        <dbReference type="EC" id="2.7.13.3"/>
    </reaction>
</comment>
<keyword evidence="6" id="KW-0902">Two-component regulatory system</keyword>
<dbReference type="PANTHER" id="PTHR43711">
    <property type="entry name" value="TWO-COMPONENT HISTIDINE KINASE"/>
    <property type="match status" value="1"/>
</dbReference>
<gene>
    <name evidence="12" type="ORF">NGM29_09725</name>
</gene>
<dbReference type="RefSeq" id="WP_254155851.1">
    <property type="nucleotide sequence ID" value="NZ_CP100355.1"/>
</dbReference>
<dbReference type="CDD" id="cd00130">
    <property type="entry name" value="PAS"/>
    <property type="match status" value="2"/>
</dbReference>
<dbReference type="EC" id="2.7.13.3" evidence="2"/>
<protein>
    <recommendedName>
        <fullName evidence="2">histidine kinase</fullName>
        <ecNumber evidence="2">2.7.13.3</ecNumber>
    </recommendedName>
</protein>
<keyword evidence="7" id="KW-0175">Coiled coil</keyword>
<dbReference type="SUPFAM" id="SSF52172">
    <property type="entry name" value="CheY-like"/>
    <property type="match status" value="1"/>
</dbReference>
<dbReference type="InterPro" id="IPR000700">
    <property type="entry name" value="PAS-assoc_C"/>
</dbReference>
<dbReference type="AlphaFoldDB" id="A0A9E7N8K0"/>
<dbReference type="Gene3D" id="3.30.450.20">
    <property type="entry name" value="PAS domain"/>
    <property type="match status" value="2"/>
</dbReference>
<accession>A0A9E7N8K0</accession>
<dbReference type="SUPFAM" id="SSF47384">
    <property type="entry name" value="Homodimeric domain of signal transducing histidine kinase"/>
    <property type="match status" value="1"/>
</dbReference>
<keyword evidence="13" id="KW-1185">Reference proteome</keyword>
<dbReference type="Pfam" id="PF00989">
    <property type="entry name" value="PAS"/>
    <property type="match status" value="1"/>
</dbReference>
<dbReference type="SUPFAM" id="SSF55781">
    <property type="entry name" value="GAF domain-like"/>
    <property type="match status" value="2"/>
</dbReference>
<dbReference type="Proteomes" id="UP001056855">
    <property type="component" value="Chromosome"/>
</dbReference>
<dbReference type="InterPro" id="IPR029016">
    <property type="entry name" value="GAF-like_dom_sf"/>
</dbReference>
<dbReference type="InterPro" id="IPR003018">
    <property type="entry name" value="GAF"/>
</dbReference>
<name>A0A9E7N8K0_9EURY</name>
<feature type="domain" description="PAS" evidence="10">
    <location>
        <begin position="425"/>
        <end position="495"/>
    </location>
</feature>
<dbReference type="Gene3D" id="3.30.450.40">
    <property type="match status" value="2"/>
</dbReference>
<evidence type="ECO:0000256" key="6">
    <source>
        <dbReference type="ARBA" id="ARBA00023012"/>
    </source>
</evidence>
<dbReference type="Gene3D" id="1.10.287.130">
    <property type="match status" value="1"/>
</dbReference>
<dbReference type="GeneID" id="73290325"/>
<evidence type="ECO:0000259" key="11">
    <source>
        <dbReference type="PROSITE" id="PS50113"/>
    </source>
</evidence>
<organism evidence="12 13">
    <name type="scientific">Natronosalvus rutilus</name>
    <dbReference type="NCBI Taxonomy" id="2953753"/>
    <lineage>
        <taxon>Archaea</taxon>
        <taxon>Methanobacteriati</taxon>
        <taxon>Methanobacteriota</taxon>
        <taxon>Stenosarchaea group</taxon>
        <taxon>Halobacteria</taxon>
        <taxon>Halobacteriales</taxon>
        <taxon>Natrialbaceae</taxon>
        <taxon>Natronosalvus</taxon>
    </lineage>
</organism>
<dbReference type="PRINTS" id="PR00344">
    <property type="entry name" value="BCTRLSENSOR"/>
</dbReference>
<dbReference type="InterPro" id="IPR011006">
    <property type="entry name" value="CheY-like_superfamily"/>
</dbReference>
<dbReference type="CDD" id="cd00082">
    <property type="entry name" value="HisKA"/>
    <property type="match status" value="1"/>
</dbReference>
<feature type="coiled-coil region" evidence="7">
    <location>
        <begin position="679"/>
        <end position="722"/>
    </location>
</feature>
<feature type="compositionally biased region" description="Basic and acidic residues" evidence="8">
    <location>
        <begin position="927"/>
        <end position="940"/>
    </location>
</feature>
<keyword evidence="4" id="KW-0808">Transferase</keyword>
<dbReference type="PROSITE" id="PS50113">
    <property type="entry name" value="PAC"/>
    <property type="match status" value="1"/>
</dbReference>
<dbReference type="KEGG" id="sawl:NGM29_09725"/>
<proteinExistence type="predicted"/>
<dbReference type="GO" id="GO:0000155">
    <property type="term" value="F:phosphorelay sensor kinase activity"/>
    <property type="evidence" value="ECO:0007669"/>
    <property type="project" value="InterPro"/>
</dbReference>
<dbReference type="Pfam" id="PF13185">
    <property type="entry name" value="GAF_2"/>
    <property type="match status" value="2"/>
</dbReference>
<evidence type="ECO:0000256" key="5">
    <source>
        <dbReference type="ARBA" id="ARBA00022777"/>
    </source>
</evidence>
<feature type="region of interest" description="Disordered" evidence="8">
    <location>
        <begin position="909"/>
        <end position="940"/>
    </location>
</feature>
<dbReference type="SMART" id="SM00388">
    <property type="entry name" value="HisKA"/>
    <property type="match status" value="1"/>
</dbReference>
<dbReference type="InterPro" id="IPR003594">
    <property type="entry name" value="HATPase_dom"/>
</dbReference>
<dbReference type="EMBL" id="CP100355">
    <property type="protein sequence ID" value="UTF52087.1"/>
    <property type="molecule type" value="Genomic_DNA"/>
</dbReference>
<dbReference type="InterPro" id="IPR003661">
    <property type="entry name" value="HisK_dim/P_dom"/>
</dbReference>
<evidence type="ECO:0000259" key="9">
    <source>
        <dbReference type="PROSITE" id="PS50109"/>
    </source>
</evidence>
<dbReference type="InterPro" id="IPR036097">
    <property type="entry name" value="HisK_dim/P_sf"/>
</dbReference>
<dbReference type="SUPFAM" id="SSF55785">
    <property type="entry name" value="PYP-like sensor domain (PAS domain)"/>
    <property type="match status" value="2"/>
</dbReference>
<dbReference type="CDD" id="cd00075">
    <property type="entry name" value="HATPase"/>
    <property type="match status" value="1"/>
</dbReference>
<dbReference type="GO" id="GO:0006355">
    <property type="term" value="P:regulation of DNA-templated transcription"/>
    <property type="evidence" value="ECO:0007669"/>
    <property type="project" value="InterPro"/>
</dbReference>
<dbReference type="SMART" id="SM00091">
    <property type="entry name" value="PAS"/>
    <property type="match status" value="2"/>
</dbReference>
<dbReference type="InterPro" id="IPR005467">
    <property type="entry name" value="His_kinase_dom"/>
</dbReference>
<dbReference type="PANTHER" id="PTHR43711:SF1">
    <property type="entry name" value="HISTIDINE KINASE 1"/>
    <property type="match status" value="1"/>
</dbReference>
<keyword evidence="3" id="KW-0597">Phosphoprotein</keyword>
<dbReference type="InterPro" id="IPR004358">
    <property type="entry name" value="Sig_transdc_His_kin-like_C"/>
</dbReference>
<evidence type="ECO:0000256" key="8">
    <source>
        <dbReference type="SAM" id="MobiDB-lite"/>
    </source>
</evidence>
<dbReference type="InterPro" id="IPR036890">
    <property type="entry name" value="HATPase_C_sf"/>
</dbReference>
<dbReference type="InterPro" id="IPR013767">
    <property type="entry name" value="PAS_fold"/>
</dbReference>
<dbReference type="NCBIfam" id="TIGR00229">
    <property type="entry name" value="sensory_box"/>
    <property type="match status" value="2"/>
</dbReference>
<keyword evidence="5" id="KW-0418">Kinase</keyword>
<dbReference type="Pfam" id="PF02518">
    <property type="entry name" value="HATPase_c"/>
    <property type="match status" value="1"/>
</dbReference>
<evidence type="ECO:0000259" key="10">
    <source>
        <dbReference type="PROSITE" id="PS50112"/>
    </source>
</evidence>
<evidence type="ECO:0000256" key="7">
    <source>
        <dbReference type="SAM" id="Coils"/>
    </source>
</evidence>
<evidence type="ECO:0000256" key="2">
    <source>
        <dbReference type="ARBA" id="ARBA00012438"/>
    </source>
</evidence>